<feature type="compositionally biased region" description="Polar residues" evidence="3">
    <location>
        <begin position="335"/>
        <end position="347"/>
    </location>
</feature>
<dbReference type="OrthoDB" id="5875521at2759"/>
<feature type="region of interest" description="Disordered" evidence="3">
    <location>
        <begin position="365"/>
        <end position="389"/>
    </location>
</feature>
<dbReference type="Proteomes" id="UP000053660">
    <property type="component" value="Unassembled WGS sequence"/>
</dbReference>
<dbReference type="InterPro" id="IPR001878">
    <property type="entry name" value="Znf_CCHC"/>
</dbReference>
<protein>
    <submittedName>
        <fullName evidence="5">Zinc knuckle</fullName>
    </submittedName>
</protein>
<dbReference type="SMART" id="SM00343">
    <property type="entry name" value="ZnF_C2HC"/>
    <property type="match status" value="1"/>
</dbReference>
<feature type="compositionally biased region" description="Basic and acidic residues" evidence="3">
    <location>
        <begin position="10"/>
        <end position="29"/>
    </location>
</feature>
<keyword evidence="1" id="KW-0863">Zinc-finger</keyword>
<reference evidence="5 6" key="1">
    <citation type="submission" date="2014-03" db="EMBL/GenBank/DDBJ databases">
        <title>Draft genome of the hookworm Oesophagostomum dentatum.</title>
        <authorList>
            <person name="Mitreva M."/>
        </authorList>
    </citation>
    <scope>NUCLEOTIDE SEQUENCE [LARGE SCALE GENOMIC DNA]</scope>
    <source>
        <strain evidence="5 6">OD-Hann</strain>
    </source>
</reference>
<proteinExistence type="predicted"/>
<dbReference type="Gene3D" id="4.10.60.10">
    <property type="entry name" value="Zinc finger, CCHC-type"/>
    <property type="match status" value="1"/>
</dbReference>
<sequence>MSSPMDEDELLRSPEEVEKEEQPTDERVSDATSSYIDKMTTKLLGQVSTIAVVCDSELSKTMRTDDPRRDSISALVAEQTALVKELVRVSMAELRDFCKSKPDPRTAILNRACINDANALTKFMQNHETMKRTVTLASKNLQCDEESVNVAVQKVLRELEQEKKLTQELEDDLQKCQLQLEQLRQEVENMGRSGQAIETVPSSGADLRTDDLDRIPPEILKEYANRRLKEQSKNRTIIGHRQLANWRGSYSLTEALELSKPTEAYEKVKEVALRLERSLRVAEECRITNSQHRVDRKASLQQKPSRTIPYSQQRMPARKELSKKGITEDEVGRQNLPSQGSTDFNRTTQEKRRCHNCGAIGHLARDCRKLPPPNQRKEEVTPQQQNMERPQTGTYASLVEKWACATEGAGTSISSDLFGKKSLETITIFGITAVALLDTGSQTTIIPLQLLQKAIGQRVNLDKYIERIPSPKVSVRDASGNDMRFFDTIR</sequence>
<dbReference type="AlphaFoldDB" id="A0A0B1SPE4"/>
<feature type="compositionally biased region" description="Basic and acidic residues" evidence="3">
    <location>
        <begin position="365"/>
        <end position="380"/>
    </location>
</feature>
<dbReference type="InterPro" id="IPR036875">
    <property type="entry name" value="Znf_CCHC_sf"/>
</dbReference>
<dbReference type="GO" id="GO:0004190">
    <property type="term" value="F:aspartic-type endopeptidase activity"/>
    <property type="evidence" value="ECO:0007669"/>
    <property type="project" value="InterPro"/>
</dbReference>
<dbReference type="EMBL" id="KN564013">
    <property type="protein sequence ID" value="KHJ85402.1"/>
    <property type="molecule type" value="Genomic_DNA"/>
</dbReference>
<feature type="region of interest" description="Disordered" evidence="3">
    <location>
        <begin position="293"/>
        <end position="348"/>
    </location>
</feature>
<accession>A0A0B1SPE4</accession>
<dbReference type="GO" id="GO:0003676">
    <property type="term" value="F:nucleic acid binding"/>
    <property type="evidence" value="ECO:0007669"/>
    <property type="project" value="InterPro"/>
</dbReference>
<dbReference type="GO" id="GO:0005737">
    <property type="term" value="C:cytoplasm"/>
    <property type="evidence" value="ECO:0007669"/>
    <property type="project" value="UniProtKB-ARBA"/>
</dbReference>
<feature type="coiled-coil region" evidence="2">
    <location>
        <begin position="149"/>
        <end position="193"/>
    </location>
</feature>
<evidence type="ECO:0000256" key="3">
    <source>
        <dbReference type="SAM" id="MobiDB-lite"/>
    </source>
</evidence>
<evidence type="ECO:0000313" key="6">
    <source>
        <dbReference type="Proteomes" id="UP000053660"/>
    </source>
</evidence>
<evidence type="ECO:0000313" key="5">
    <source>
        <dbReference type="EMBL" id="KHJ85402.1"/>
    </source>
</evidence>
<evidence type="ECO:0000259" key="4">
    <source>
        <dbReference type="PROSITE" id="PS50158"/>
    </source>
</evidence>
<keyword evidence="1" id="KW-0479">Metal-binding</keyword>
<feature type="domain" description="CCHC-type" evidence="4">
    <location>
        <begin position="352"/>
        <end position="369"/>
    </location>
</feature>
<dbReference type="GO" id="GO:0008270">
    <property type="term" value="F:zinc ion binding"/>
    <property type="evidence" value="ECO:0007669"/>
    <property type="project" value="UniProtKB-KW"/>
</dbReference>
<gene>
    <name evidence="5" type="ORF">OESDEN_14873</name>
</gene>
<keyword evidence="2" id="KW-0175">Coiled coil</keyword>
<name>A0A0B1SPE4_OESDE</name>
<evidence type="ECO:0000256" key="2">
    <source>
        <dbReference type="SAM" id="Coils"/>
    </source>
</evidence>
<dbReference type="SUPFAM" id="SSF57756">
    <property type="entry name" value="Retrovirus zinc finger-like domains"/>
    <property type="match status" value="1"/>
</dbReference>
<dbReference type="PROSITE" id="PS00141">
    <property type="entry name" value="ASP_PROTEASE"/>
    <property type="match status" value="1"/>
</dbReference>
<dbReference type="GO" id="GO:0006508">
    <property type="term" value="P:proteolysis"/>
    <property type="evidence" value="ECO:0007669"/>
    <property type="project" value="InterPro"/>
</dbReference>
<dbReference type="PROSITE" id="PS50158">
    <property type="entry name" value="ZF_CCHC"/>
    <property type="match status" value="1"/>
</dbReference>
<feature type="region of interest" description="Disordered" evidence="3">
    <location>
        <begin position="1"/>
        <end position="33"/>
    </location>
</feature>
<organism evidence="5 6">
    <name type="scientific">Oesophagostomum dentatum</name>
    <name type="common">Nodular worm</name>
    <dbReference type="NCBI Taxonomy" id="61180"/>
    <lineage>
        <taxon>Eukaryota</taxon>
        <taxon>Metazoa</taxon>
        <taxon>Ecdysozoa</taxon>
        <taxon>Nematoda</taxon>
        <taxon>Chromadorea</taxon>
        <taxon>Rhabditida</taxon>
        <taxon>Rhabditina</taxon>
        <taxon>Rhabditomorpha</taxon>
        <taxon>Strongyloidea</taxon>
        <taxon>Strongylidae</taxon>
        <taxon>Oesophagostomum</taxon>
    </lineage>
</organism>
<keyword evidence="1" id="KW-0862">Zinc</keyword>
<feature type="compositionally biased region" description="Polar residues" evidence="3">
    <location>
        <begin position="299"/>
        <end position="314"/>
    </location>
</feature>
<dbReference type="GO" id="GO:0019899">
    <property type="term" value="F:enzyme binding"/>
    <property type="evidence" value="ECO:0007669"/>
    <property type="project" value="UniProtKB-ARBA"/>
</dbReference>
<keyword evidence="6" id="KW-1185">Reference proteome</keyword>
<dbReference type="InterPro" id="IPR001969">
    <property type="entry name" value="Aspartic_peptidase_AS"/>
</dbReference>
<feature type="compositionally biased region" description="Basic and acidic residues" evidence="3">
    <location>
        <begin position="317"/>
        <end position="332"/>
    </location>
</feature>
<evidence type="ECO:0000256" key="1">
    <source>
        <dbReference type="PROSITE-ProRule" id="PRU00047"/>
    </source>
</evidence>
<feature type="non-terminal residue" evidence="5">
    <location>
        <position position="490"/>
    </location>
</feature>
<dbReference type="Pfam" id="PF00098">
    <property type="entry name" value="zf-CCHC"/>
    <property type="match status" value="1"/>
</dbReference>